<sequence length="231" mass="26222">MGILKATAAVAVMLYVFYDSLIPAPLLVPVWLIYIRDWQIDLSRKKEHELRLQFRDSIQVMASALKAGYSVENAIREAGRDLSPVYPEEARIRKEFRRMVRQMDMNMPAEEVLQEFAERTGQEDIENFVNVFSAAKKRGGDSIAIIRDAVNIISGKIDTEKEIQTMLASKKLEFDIMCAVPFGIILYMKLTFGEFLSVLYGNIAGAAIMSICICVYMGAYVYGRKIIRIEV</sequence>
<evidence type="ECO:0000256" key="3">
    <source>
        <dbReference type="ARBA" id="ARBA00022692"/>
    </source>
</evidence>
<feature type="transmembrane region" description="Helical" evidence="6">
    <location>
        <begin position="198"/>
        <end position="222"/>
    </location>
</feature>
<organism evidence="8 9">
    <name type="scientific">Candidatus Mediterraneibacter tabaqchaliae</name>
    <dbReference type="NCBI Taxonomy" id="2838689"/>
    <lineage>
        <taxon>Bacteria</taxon>
        <taxon>Bacillati</taxon>
        <taxon>Bacillota</taxon>
        <taxon>Clostridia</taxon>
        <taxon>Lachnospirales</taxon>
        <taxon>Lachnospiraceae</taxon>
        <taxon>Mediterraneibacter</taxon>
    </lineage>
</organism>
<dbReference type="EMBL" id="DWUV01000119">
    <property type="protein sequence ID" value="HJD34151.1"/>
    <property type="molecule type" value="Genomic_DNA"/>
</dbReference>
<evidence type="ECO:0000256" key="6">
    <source>
        <dbReference type="SAM" id="Phobius"/>
    </source>
</evidence>
<feature type="transmembrane region" description="Helical" evidence="6">
    <location>
        <begin position="12"/>
        <end position="35"/>
    </location>
</feature>
<dbReference type="PANTHER" id="PTHR35007:SF1">
    <property type="entry name" value="PILUS ASSEMBLY PROTEIN"/>
    <property type="match status" value="1"/>
</dbReference>
<dbReference type="PANTHER" id="PTHR35007">
    <property type="entry name" value="INTEGRAL MEMBRANE PROTEIN-RELATED"/>
    <property type="match status" value="1"/>
</dbReference>
<evidence type="ECO:0000256" key="2">
    <source>
        <dbReference type="ARBA" id="ARBA00022475"/>
    </source>
</evidence>
<dbReference type="Proteomes" id="UP000823897">
    <property type="component" value="Unassembled WGS sequence"/>
</dbReference>
<reference evidence="8" key="1">
    <citation type="journal article" date="2021" name="PeerJ">
        <title>Extensive microbial diversity within the chicken gut microbiome revealed by metagenomics and culture.</title>
        <authorList>
            <person name="Gilroy R."/>
            <person name="Ravi A."/>
            <person name="Getino M."/>
            <person name="Pursley I."/>
            <person name="Horton D.L."/>
            <person name="Alikhan N.F."/>
            <person name="Baker D."/>
            <person name="Gharbi K."/>
            <person name="Hall N."/>
            <person name="Watson M."/>
            <person name="Adriaenssens E.M."/>
            <person name="Foster-Nyarko E."/>
            <person name="Jarju S."/>
            <person name="Secka A."/>
            <person name="Antonio M."/>
            <person name="Oren A."/>
            <person name="Chaudhuri R.R."/>
            <person name="La Ragione R."/>
            <person name="Hildebrand F."/>
            <person name="Pallen M.J."/>
        </authorList>
    </citation>
    <scope>NUCLEOTIDE SEQUENCE</scope>
    <source>
        <strain evidence="8">ChiGjej3B3-11674</strain>
    </source>
</reference>
<feature type="domain" description="Type II secretion system protein GspF" evidence="7">
    <location>
        <begin position="58"/>
        <end position="188"/>
    </location>
</feature>
<evidence type="ECO:0000256" key="4">
    <source>
        <dbReference type="ARBA" id="ARBA00022989"/>
    </source>
</evidence>
<dbReference type="AlphaFoldDB" id="A0A9D2U158"/>
<dbReference type="InterPro" id="IPR018076">
    <property type="entry name" value="T2SS_GspF_dom"/>
</dbReference>
<keyword evidence="3 6" id="KW-0812">Transmembrane</keyword>
<accession>A0A9D2U158</accession>
<proteinExistence type="predicted"/>
<evidence type="ECO:0000313" key="8">
    <source>
        <dbReference type="EMBL" id="HJD34151.1"/>
    </source>
</evidence>
<evidence type="ECO:0000313" key="9">
    <source>
        <dbReference type="Proteomes" id="UP000823897"/>
    </source>
</evidence>
<keyword evidence="4 6" id="KW-1133">Transmembrane helix</keyword>
<dbReference type="GO" id="GO:0005886">
    <property type="term" value="C:plasma membrane"/>
    <property type="evidence" value="ECO:0007669"/>
    <property type="project" value="UniProtKB-SubCell"/>
</dbReference>
<comment type="caution">
    <text evidence="8">The sequence shown here is derived from an EMBL/GenBank/DDBJ whole genome shotgun (WGS) entry which is preliminary data.</text>
</comment>
<comment type="subcellular location">
    <subcellularLocation>
        <location evidence="1">Cell membrane</location>
        <topology evidence="1">Multi-pass membrane protein</topology>
    </subcellularLocation>
</comment>
<reference evidence="8" key="2">
    <citation type="submission" date="2021-04" db="EMBL/GenBank/DDBJ databases">
        <authorList>
            <person name="Gilroy R."/>
        </authorList>
    </citation>
    <scope>NUCLEOTIDE SEQUENCE</scope>
    <source>
        <strain evidence="8">ChiGjej3B3-11674</strain>
    </source>
</reference>
<gene>
    <name evidence="8" type="ORF">H9911_06395</name>
</gene>
<protein>
    <submittedName>
        <fullName evidence="8">Type II secretion system F family protein</fullName>
    </submittedName>
</protein>
<name>A0A9D2U158_9FIRM</name>
<evidence type="ECO:0000259" key="7">
    <source>
        <dbReference type="Pfam" id="PF00482"/>
    </source>
</evidence>
<evidence type="ECO:0000256" key="1">
    <source>
        <dbReference type="ARBA" id="ARBA00004651"/>
    </source>
</evidence>
<dbReference type="Pfam" id="PF00482">
    <property type="entry name" value="T2SSF"/>
    <property type="match status" value="1"/>
</dbReference>
<evidence type="ECO:0000256" key="5">
    <source>
        <dbReference type="ARBA" id="ARBA00023136"/>
    </source>
</evidence>
<feature type="transmembrane region" description="Helical" evidence="6">
    <location>
        <begin position="174"/>
        <end position="192"/>
    </location>
</feature>
<keyword evidence="2" id="KW-1003">Cell membrane</keyword>
<keyword evidence="5 6" id="KW-0472">Membrane</keyword>